<dbReference type="SUPFAM" id="SSF53474">
    <property type="entry name" value="alpha/beta-Hydrolases"/>
    <property type="match status" value="1"/>
</dbReference>
<dbReference type="Proteomes" id="UP000251558">
    <property type="component" value="Unassembled WGS sequence"/>
</dbReference>
<proteinExistence type="predicted"/>
<evidence type="ECO:0000313" key="3">
    <source>
        <dbReference type="EMBL" id="RAZ84551.1"/>
    </source>
</evidence>
<dbReference type="Gene3D" id="3.40.50.1820">
    <property type="entry name" value="alpha/beta hydrolase"/>
    <property type="match status" value="1"/>
</dbReference>
<name>A0A330H789_9HYPH</name>
<feature type="chain" id="PRO_5016371459" description="Serine aminopeptidase S33 domain-containing protein" evidence="1">
    <location>
        <begin position="31"/>
        <end position="373"/>
    </location>
</feature>
<organism evidence="3 4">
    <name type="scientific">Mesorhizobium hawassense</name>
    <dbReference type="NCBI Taxonomy" id="1209954"/>
    <lineage>
        <taxon>Bacteria</taxon>
        <taxon>Pseudomonadati</taxon>
        <taxon>Pseudomonadota</taxon>
        <taxon>Alphaproteobacteria</taxon>
        <taxon>Hyphomicrobiales</taxon>
        <taxon>Phyllobacteriaceae</taxon>
        <taxon>Mesorhizobium</taxon>
    </lineage>
</organism>
<keyword evidence="1" id="KW-0732">Signal</keyword>
<sequence>MGAFSRFSRKLVLSLAAVFGLALVSQAASAKDPDFDESHGFLRVVINGKHYRLDSYSVKPAGAKGPLPLALITNGTGSTSAEIAGENTTKFEPRARDLATRGWLAVVVIRRGYGRSDGSMPRDDCRKPHIKLDLDLAADDLQAAIDVLKDRPDVDASRIIVVGGSTGGATAVALGARNPPGVVGVVSVSGGLRFNCGAWEDELLKAYREYGATSRVPNLWLYAQNDSYFGPDLAERLRVAFASGGSTVTFSELEPFNNEGHKLLIDGGMQWLGKLDDFLRKRGLPTWNYSNVSQLMNRLGLTRDESVIADYFTAPTPKAFAFSPSTQNFYYLYDGKYGLAANRDAALAGCAKAESTDCGIVMENNRWVGAGTQ</sequence>
<dbReference type="AlphaFoldDB" id="A0A330H789"/>
<dbReference type="RefSeq" id="WP_112101193.1">
    <property type="nucleotide sequence ID" value="NZ_QMBP01000023.1"/>
</dbReference>
<evidence type="ECO:0000259" key="2">
    <source>
        <dbReference type="Pfam" id="PF12146"/>
    </source>
</evidence>
<feature type="signal peptide" evidence="1">
    <location>
        <begin position="1"/>
        <end position="30"/>
    </location>
</feature>
<feature type="domain" description="Serine aminopeptidase S33" evidence="2">
    <location>
        <begin position="85"/>
        <end position="195"/>
    </location>
</feature>
<accession>A0A330H789</accession>
<gene>
    <name evidence="3" type="ORF">DPM33_31145</name>
</gene>
<dbReference type="InterPro" id="IPR022742">
    <property type="entry name" value="Hydrolase_4"/>
</dbReference>
<reference evidence="4" key="1">
    <citation type="submission" date="2018-06" db="EMBL/GenBank/DDBJ databases">
        <authorList>
            <person name="Helene L.C."/>
            <person name="Dall'Agnol R."/>
            <person name="Delamuta J.R."/>
            <person name="Hungria M."/>
        </authorList>
    </citation>
    <scope>NUCLEOTIDE SEQUENCE [LARGE SCALE GENOMIC DNA]</scope>
    <source>
        <strain evidence="4">AC99b</strain>
    </source>
</reference>
<evidence type="ECO:0000313" key="4">
    <source>
        <dbReference type="Proteomes" id="UP000251558"/>
    </source>
</evidence>
<dbReference type="InterPro" id="IPR029058">
    <property type="entry name" value="AB_hydrolase_fold"/>
</dbReference>
<dbReference type="PANTHER" id="PTHR22946">
    <property type="entry name" value="DIENELACTONE HYDROLASE DOMAIN-CONTAINING PROTEIN-RELATED"/>
    <property type="match status" value="1"/>
</dbReference>
<dbReference type="InterPro" id="IPR050261">
    <property type="entry name" value="FrsA_esterase"/>
</dbReference>
<comment type="caution">
    <text evidence="3">The sequence shown here is derived from an EMBL/GenBank/DDBJ whole genome shotgun (WGS) entry which is preliminary data.</text>
</comment>
<dbReference type="EMBL" id="QMBP01000023">
    <property type="protein sequence ID" value="RAZ84551.1"/>
    <property type="molecule type" value="Genomic_DNA"/>
</dbReference>
<keyword evidence="4" id="KW-1185">Reference proteome</keyword>
<evidence type="ECO:0000256" key="1">
    <source>
        <dbReference type="SAM" id="SignalP"/>
    </source>
</evidence>
<reference evidence="3 4" key="2">
    <citation type="submission" date="2018-07" db="EMBL/GenBank/DDBJ databases">
        <title>Diversity of Mesorhizobium strains in Brazil.</title>
        <authorList>
            <person name="Helene L.C.F."/>
            <person name="Dall'Agnol R."/>
            <person name="Delamuta J.R.M."/>
            <person name="Hungria M."/>
        </authorList>
    </citation>
    <scope>NUCLEOTIDE SEQUENCE [LARGE SCALE GENOMIC DNA]</scope>
    <source>
        <strain evidence="3 4">AC99b</strain>
    </source>
</reference>
<dbReference type="OrthoDB" id="7839439at2"/>
<dbReference type="Pfam" id="PF12146">
    <property type="entry name" value="Hydrolase_4"/>
    <property type="match status" value="1"/>
</dbReference>
<protein>
    <recommendedName>
        <fullName evidence="2">Serine aminopeptidase S33 domain-containing protein</fullName>
    </recommendedName>
</protein>